<name>A0ABU2EFU9_9BURK</name>
<evidence type="ECO:0000313" key="3">
    <source>
        <dbReference type="Proteomes" id="UP001246576"/>
    </source>
</evidence>
<keyword evidence="1" id="KW-1133">Transmembrane helix</keyword>
<evidence type="ECO:0000256" key="1">
    <source>
        <dbReference type="SAM" id="Phobius"/>
    </source>
</evidence>
<feature type="transmembrane region" description="Helical" evidence="1">
    <location>
        <begin position="90"/>
        <end position="111"/>
    </location>
</feature>
<organism evidence="2 3">
    <name type="scientific">Herbaspirillum huttiense subsp. lycopersici</name>
    <dbReference type="NCBI Taxonomy" id="3074428"/>
    <lineage>
        <taxon>Bacteria</taxon>
        <taxon>Pseudomonadati</taxon>
        <taxon>Pseudomonadota</taxon>
        <taxon>Betaproteobacteria</taxon>
        <taxon>Burkholderiales</taxon>
        <taxon>Oxalobacteraceae</taxon>
        <taxon>Herbaspirillum</taxon>
    </lineage>
</organism>
<proteinExistence type="predicted"/>
<keyword evidence="1" id="KW-0472">Membrane</keyword>
<accession>A0ABU2EFU9</accession>
<dbReference type="Proteomes" id="UP001246576">
    <property type="component" value="Unassembled WGS sequence"/>
</dbReference>
<dbReference type="EMBL" id="JAVLSJ010000001">
    <property type="protein sequence ID" value="MDR9847001.1"/>
    <property type="molecule type" value="Genomic_DNA"/>
</dbReference>
<reference evidence="2" key="1">
    <citation type="submission" date="2023-09" db="EMBL/GenBank/DDBJ databases">
        <title>Description of first Herbaspirillum huttiense subsp. nephrolepsisexaltata and Herbaspirillum huttiense subsp. lycopersicon.</title>
        <authorList>
            <person name="Poudel M."/>
            <person name="Sharma A."/>
            <person name="Goss E."/>
            <person name="Tapia J.H."/>
            <person name="Harmon C.M."/>
            <person name="Jones J.B."/>
        </authorList>
    </citation>
    <scope>NUCLEOTIDE SEQUENCE</scope>
    <source>
        <strain evidence="2">SE1</strain>
    </source>
</reference>
<gene>
    <name evidence="2" type="ORF">RI048_02125</name>
</gene>
<keyword evidence="1" id="KW-0812">Transmembrane</keyword>
<protein>
    <recommendedName>
        <fullName evidence="4">DUF1515 domain-containing protein</fullName>
    </recommendedName>
</protein>
<comment type="caution">
    <text evidence="2">The sequence shown here is derived from an EMBL/GenBank/DDBJ whole genome shotgun (WGS) entry which is preliminary data.</text>
</comment>
<evidence type="ECO:0008006" key="4">
    <source>
        <dbReference type="Google" id="ProtNLM"/>
    </source>
</evidence>
<sequence length="115" mass="12774">MSTTPALEQQIREMRSEHRADMRELRDTVKVIADAVTRLTVLEEKHSRTQTSVERQAQKLEKTEERMHVIELEHAKFISTAKGASAAAKVLWSAFGAGIVAVGGTLVKFALERAS</sequence>
<keyword evidence="3" id="KW-1185">Reference proteome</keyword>
<dbReference type="RefSeq" id="WP_310839423.1">
    <property type="nucleotide sequence ID" value="NZ_JAVLSJ010000001.1"/>
</dbReference>
<evidence type="ECO:0000313" key="2">
    <source>
        <dbReference type="EMBL" id="MDR9847001.1"/>
    </source>
</evidence>